<keyword evidence="1" id="KW-0732">Signal</keyword>
<reference evidence="2 3" key="1">
    <citation type="submission" date="2019-01" db="EMBL/GenBank/DDBJ databases">
        <title>Draft genome sequences of three monokaryotic isolates of the white-rot basidiomycete fungus Dichomitus squalens.</title>
        <authorList>
            <consortium name="DOE Joint Genome Institute"/>
            <person name="Lopez S.C."/>
            <person name="Andreopoulos B."/>
            <person name="Pangilinan J."/>
            <person name="Lipzen A."/>
            <person name="Riley R."/>
            <person name="Ahrendt S."/>
            <person name="Ng V."/>
            <person name="Barry K."/>
            <person name="Daum C."/>
            <person name="Grigoriev I.V."/>
            <person name="Hilden K.S."/>
            <person name="Makela M.R."/>
            <person name="de Vries R.P."/>
        </authorList>
    </citation>
    <scope>NUCLEOTIDE SEQUENCE [LARGE SCALE GENOMIC DNA]</scope>
    <source>
        <strain evidence="2 3">CBS 464.89</strain>
    </source>
</reference>
<name>A0A4V2K8H8_9APHY</name>
<evidence type="ECO:0000256" key="1">
    <source>
        <dbReference type="SAM" id="SignalP"/>
    </source>
</evidence>
<evidence type="ECO:0000313" key="2">
    <source>
        <dbReference type="EMBL" id="TBU60038.1"/>
    </source>
</evidence>
<proteinExistence type="predicted"/>
<feature type="signal peptide" evidence="1">
    <location>
        <begin position="1"/>
        <end position="20"/>
    </location>
</feature>
<sequence length="220" mass="24887">MGRAARMFVLHSATWHWCCASIFWNGFSSRRSPPLRFLPAFRRAHSNAHPKNFLWGSDMAHDSHLVSCEISSLSSFSSVAPSRQVLAPSVSSSRSTSHTQAACFPHRCNSVSHCSCSCRRESHLREVVVGVEFSTLLRFLTSRRTYRNFHAHLRNLRSESDVAHHSHLVRDICSFPLAPLRYVLSNLYTFKLNYILIMARAHRTNASSPRIPASATVVTH</sequence>
<dbReference type="AlphaFoldDB" id="A0A4V2K8H8"/>
<accession>A0A4V2K8H8</accession>
<evidence type="ECO:0000313" key="3">
    <source>
        <dbReference type="Proteomes" id="UP000292082"/>
    </source>
</evidence>
<gene>
    <name evidence="2" type="ORF">BD310DRAFT_358062</name>
</gene>
<dbReference type="Proteomes" id="UP000292082">
    <property type="component" value="Unassembled WGS sequence"/>
</dbReference>
<evidence type="ECO:0008006" key="4">
    <source>
        <dbReference type="Google" id="ProtNLM"/>
    </source>
</evidence>
<organism evidence="2 3">
    <name type="scientific">Dichomitus squalens</name>
    <dbReference type="NCBI Taxonomy" id="114155"/>
    <lineage>
        <taxon>Eukaryota</taxon>
        <taxon>Fungi</taxon>
        <taxon>Dikarya</taxon>
        <taxon>Basidiomycota</taxon>
        <taxon>Agaricomycotina</taxon>
        <taxon>Agaricomycetes</taxon>
        <taxon>Polyporales</taxon>
        <taxon>Polyporaceae</taxon>
        <taxon>Dichomitus</taxon>
    </lineage>
</organism>
<dbReference type="EMBL" id="ML145108">
    <property type="protein sequence ID" value="TBU60038.1"/>
    <property type="molecule type" value="Genomic_DNA"/>
</dbReference>
<keyword evidence="3" id="KW-1185">Reference proteome</keyword>
<protein>
    <recommendedName>
        <fullName evidence="4">Secreted protein</fullName>
    </recommendedName>
</protein>
<feature type="chain" id="PRO_5020435454" description="Secreted protein" evidence="1">
    <location>
        <begin position="21"/>
        <end position="220"/>
    </location>
</feature>